<dbReference type="Proteomes" id="UP000770717">
    <property type="component" value="Unassembled WGS sequence"/>
</dbReference>
<dbReference type="Gene3D" id="3.30.420.40">
    <property type="match status" value="3"/>
</dbReference>
<dbReference type="PANTHER" id="PTHR11937">
    <property type="entry name" value="ACTIN"/>
    <property type="match status" value="1"/>
</dbReference>
<organism evidence="5 6">
    <name type="scientific">Eleutherodactylus coqui</name>
    <name type="common">Puerto Rican coqui</name>
    <dbReference type="NCBI Taxonomy" id="57060"/>
    <lineage>
        <taxon>Eukaryota</taxon>
        <taxon>Metazoa</taxon>
        <taxon>Chordata</taxon>
        <taxon>Craniata</taxon>
        <taxon>Vertebrata</taxon>
        <taxon>Euteleostomi</taxon>
        <taxon>Amphibia</taxon>
        <taxon>Batrachia</taxon>
        <taxon>Anura</taxon>
        <taxon>Neobatrachia</taxon>
        <taxon>Hyloidea</taxon>
        <taxon>Eleutherodactylidae</taxon>
        <taxon>Eleutherodactylinae</taxon>
        <taxon>Eleutherodactylus</taxon>
        <taxon>Eleutherodactylus</taxon>
    </lineage>
</organism>
<comment type="similarity">
    <text evidence="2 4">Belongs to the actin family.</text>
</comment>
<gene>
    <name evidence="5" type="ORF">GDO78_015321</name>
</gene>
<dbReference type="InterPro" id="IPR043129">
    <property type="entry name" value="ATPase_NBD"/>
</dbReference>
<dbReference type="PRINTS" id="PR00190">
    <property type="entry name" value="ACTIN"/>
</dbReference>
<comment type="caution">
    <text evidence="5">The sequence shown here is derived from an EMBL/GenBank/DDBJ whole genome shotgun (WGS) entry which is preliminary data.</text>
</comment>
<dbReference type="PROSITE" id="PS00406">
    <property type="entry name" value="ACTINS_1"/>
    <property type="match status" value="1"/>
</dbReference>
<reference evidence="5" key="1">
    <citation type="thesis" date="2020" institute="ProQuest LLC" country="789 East Eisenhower Parkway, Ann Arbor, MI, USA">
        <title>Comparative Genomics and Chromosome Evolution.</title>
        <authorList>
            <person name="Mudd A.B."/>
        </authorList>
    </citation>
    <scope>NUCLEOTIDE SEQUENCE</scope>
    <source>
        <strain evidence="5">HN-11 Male</strain>
        <tissue evidence="5">Kidney and liver</tissue>
    </source>
</reference>
<dbReference type="GO" id="GO:0005856">
    <property type="term" value="C:cytoskeleton"/>
    <property type="evidence" value="ECO:0007669"/>
    <property type="project" value="UniProtKB-SubCell"/>
</dbReference>
<evidence type="ECO:0000313" key="6">
    <source>
        <dbReference type="Proteomes" id="UP000770717"/>
    </source>
</evidence>
<evidence type="ECO:0000256" key="2">
    <source>
        <dbReference type="ARBA" id="ARBA00006752"/>
    </source>
</evidence>
<evidence type="ECO:0000313" key="5">
    <source>
        <dbReference type="EMBL" id="KAG9473042.1"/>
    </source>
</evidence>
<evidence type="ECO:0000256" key="4">
    <source>
        <dbReference type="RuleBase" id="RU000487"/>
    </source>
</evidence>
<dbReference type="SMART" id="SM00268">
    <property type="entry name" value="ACTIN"/>
    <property type="match status" value="1"/>
</dbReference>
<proteinExistence type="inferred from homology"/>
<dbReference type="PROSITE" id="PS01132">
    <property type="entry name" value="ACTINS_ACT_LIKE"/>
    <property type="match status" value="1"/>
</dbReference>
<evidence type="ECO:0000256" key="1">
    <source>
        <dbReference type="ARBA" id="ARBA00004245"/>
    </source>
</evidence>
<name>A0A8J6EP03_ELECQ</name>
<evidence type="ECO:0000256" key="3">
    <source>
        <dbReference type="ARBA" id="ARBA00023212"/>
    </source>
</evidence>
<dbReference type="EMBL" id="WNTK01000028">
    <property type="protein sequence ID" value="KAG9473042.1"/>
    <property type="molecule type" value="Genomic_DNA"/>
</dbReference>
<dbReference type="FunFam" id="3.90.640.10:FF:000007">
    <property type="entry name" value="Actin like 7B"/>
    <property type="match status" value="1"/>
</dbReference>
<dbReference type="Gene3D" id="3.90.640.10">
    <property type="entry name" value="Actin, Chain A, domain 4"/>
    <property type="match status" value="1"/>
</dbReference>
<keyword evidence="3" id="KW-0206">Cytoskeleton</keyword>
<evidence type="ECO:0008006" key="7">
    <source>
        <dbReference type="Google" id="ProtNLM"/>
    </source>
</evidence>
<keyword evidence="6" id="KW-1185">Reference proteome</keyword>
<comment type="subcellular location">
    <subcellularLocation>
        <location evidence="1">Cytoplasm</location>
        <location evidence="1">Cytoskeleton</location>
    </subcellularLocation>
</comment>
<dbReference type="CDD" id="cd13397">
    <property type="entry name" value="ASKHA_NBD_actin_Arp-T1-3"/>
    <property type="match status" value="1"/>
</dbReference>
<sequence length="377" mass="42498">MIGAGQKDYFVGEEAQRRRGVLSLKYPVERGVITSWEDMELIWKHSYYCHLKINPSERPALITEPPLNPLSNRKNMAQVFFEKFDVPAIYVATQGVLALYCAGKVTGCVLDIGHGVTHSVPVYEGYCLPHAVLRLDLAGHDLTEYLMRLLRERGVFSVSTAETEIVKDIKEKLCYVAEDIDAELRKKLQEVEDEYKLPDGNVIKVHNQRFRCPEALFAPDNIGIEAPDAELRKNPQEVEDEYKLPDGNVIKVHNQRFRCPEALFAPDNIGMEAPGIDTLLFHTITKCDIDLRRTLYSNILLSGGSSLFTGINLRLTKELTSMVPADCHVKVSAPPEPMLAAWMGGSIVSSLSTFQQMWVTKSEFQEIGPNIVRRKCF</sequence>
<dbReference type="InterPro" id="IPR004001">
    <property type="entry name" value="Actin_CS"/>
</dbReference>
<dbReference type="InterPro" id="IPR020902">
    <property type="entry name" value="Actin/actin-like_CS"/>
</dbReference>
<dbReference type="InterPro" id="IPR004000">
    <property type="entry name" value="Actin"/>
</dbReference>
<dbReference type="SUPFAM" id="SSF53067">
    <property type="entry name" value="Actin-like ATPase domain"/>
    <property type="match status" value="3"/>
</dbReference>
<accession>A0A8J6EP03</accession>
<dbReference type="AlphaFoldDB" id="A0A8J6EP03"/>
<dbReference type="FunFam" id="3.30.420.40:FF:000050">
    <property type="entry name" value="Actin, alpha skeletal muscle"/>
    <property type="match status" value="1"/>
</dbReference>
<dbReference type="OrthoDB" id="6953074at2759"/>
<keyword evidence="3" id="KW-0963">Cytoplasm</keyword>
<protein>
    <recommendedName>
        <fullName evidence="7">Actin-related protein T3</fullName>
    </recommendedName>
</protein>
<dbReference type="Pfam" id="PF00022">
    <property type="entry name" value="Actin"/>
    <property type="match status" value="2"/>
</dbReference>